<sequence>MNWRGRLRGSTGGENCTAGAAAAEGAITGRGWEDEMGEGPQLVRLGTLGLARAQLTEGDEQASSGAGDFPAGQRKRGNEVPEKEEERGR</sequence>
<dbReference type="AlphaFoldDB" id="A0A6G1E7U1"/>
<feature type="region of interest" description="Disordered" evidence="1">
    <location>
        <begin position="56"/>
        <end position="89"/>
    </location>
</feature>
<evidence type="ECO:0000256" key="1">
    <source>
        <dbReference type="SAM" id="MobiDB-lite"/>
    </source>
</evidence>
<evidence type="ECO:0000313" key="3">
    <source>
        <dbReference type="Proteomes" id="UP000479710"/>
    </source>
</evidence>
<evidence type="ECO:0000313" key="2">
    <source>
        <dbReference type="EMBL" id="KAF0920636.1"/>
    </source>
</evidence>
<dbReference type="EMBL" id="SPHZ02000005">
    <property type="protein sequence ID" value="KAF0920636.1"/>
    <property type="molecule type" value="Genomic_DNA"/>
</dbReference>
<dbReference type="Proteomes" id="UP000479710">
    <property type="component" value="Unassembled WGS sequence"/>
</dbReference>
<accession>A0A6G1E7U1</accession>
<organism evidence="2 3">
    <name type="scientific">Oryza meyeriana var. granulata</name>
    <dbReference type="NCBI Taxonomy" id="110450"/>
    <lineage>
        <taxon>Eukaryota</taxon>
        <taxon>Viridiplantae</taxon>
        <taxon>Streptophyta</taxon>
        <taxon>Embryophyta</taxon>
        <taxon>Tracheophyta</taxon>
        <taxon>Spermatophyta</taxon>
        <taxon>Magnoliopsida</taxon>
        <taxon>Liliopsida</taxon>
        <taxon>Poales</taxon>
        <taxon>Poaceae</taxon>
        <taxon>BOP clade</taxon>
        <taxon>Oryzoideae</taxon>
        <taxon>Oryzeae</taxon>
        <taxon>Oryzinae</taxon>
        <taxon>Oryza</taxon>
        <taxon>Oryza meyeriana</taxon>
    </lineage>
</organism>
<comment type="caution">
    <text evidence="2">The sequence shown here is derived from an EMBL/GenBank/DDBJ whole genome shotgun (WGS) entry which is preliminary data.</text>
</comment>
<gene>
    <name evidence="2" type="ORF">E2562_036130</name>
</gene>
<reference evidence="2 3" key="1">
    <citation type="submission" date="2019-11" db="EMBL/GenBank/DDBJ databases">
        <title>Whole genome sequence of Oryza granulata.</title>
        <authorList>
            <person name="Li W."/>
        </authorList>
    </citation>
    <scope>NUCLEOTIDE SEQUENCE [LARGE SCALE GENOMIC DNA]</scope>
    <source>
        <strain evidence="3">cv. Menghai</strain>
        <tissue evidence="2">Leaf</tissue>
    </source>
</reference>
<proteinExistence type="predicted"/>
<name>A0A6G1E7U1_9ORYZ</name>
<feature type="compositionally biased region" description="Basic and acidic residues" evidence="1">
    <location>
        <begin position="76"/>
        <end position="89"/>
    </location>
</feature>
<protein>
    <submittedName>
        <fullName evidence="2">Uncharacterized protein</fullName>
    </submittedName>
</protein>
<keyword evidence="3" id="KW-1185">Reference proteome</keyword>